<dbReference type="SUPFAM" id="SSF48371">
    <property type="entry name" value="ARM repeat"/>
    <property type="match status" value="1"/>
</dbReference>
<evidence type="ECO:0000313" key="2">
    <source>
        <dbReference type="EMBL" id="KAJ1997938.1"/>
    </source>
</evidence>
<dbReference type="PANTHER" id="PTHR11139">
    <property type="entry name" value="ATAXIA TELANGIECTASIA MUTATED ATM -RELATED"/>
    <property type="match status" value="1"/>
</dbReference>
<dbReference type="GO" id="GO:0006355">
    <property type="term" value="P:regulation of DNA-templated transcription"/>
    <property type="evidence" value="ECO:0007669"/>
    <property type="project" value="TreeGrafter"/>
</dbReference>
<evidence type="ECO:0000256" key="1">
    <source>
        <dbReference type="SAM" id="MobiDB-lite"/>
    </source>
</evidence>
<dbReference type="AlphaFoldDB" id="A0A9W8ECD1"/>
<dbReference type="OrthoDB" id="5570127at2759"/>
<sequence>MHDQQLSSGVHTMCAKLLHNITECIMNIPNRQHGRVLLLAILKTFISSFAAIGDQALAAIEDIKSKGAYSEENIYGANELIRTNAFEQGDRIKELRFLLRSLVTGCKNVIYALRKCDSVLALGMGSRLQQAKLEGDTEGKAAAAPNGEAAAGGDLAGGASNEAYLAGFEIELLTSLFREGLRACRVHDVERIRAEYAGDSALQGASAGTREPSADGPADDSLTPPASLAPSREAQIKLVDREGKEQIEHFANLFVNLDPAVFHELFTSQFDYAFGAMIDHCAAISSVQVFVALDATSPAFISIMLRYLCSRLELLGSDDEALTSTMLHLFKIAFLALAFFPEANEPVLQPYVQLIINSALTISKSAKKPENYFLLLRALFRSIGGGRYESLYKEVFPVLQNLLETLNGALGFTKRASPMQELFVEICLTVPVRLSVLLPYLSLLMKPLVFALESGPELVSQGLRTLELCIDNLTREFLDPILTPVMDEIMSSLWVHLRLPSSTSSQAPVAARILGKLGGRNRHMLLTRFPSDANNSSSDSESCFSVPLTFEGLHGLVSMPLADAIAFSITVLEDRTSTKQLELARRDAVDFVVACARYTLVLPF</sequence>
<dbReference type="Proteomes" id="UP001150907">
    <property type="component" value="Unassembled WGS sequence"/>
</dbReference>
<dbReference type="GO" id="GO:0006281">
    <property type="term" value="P:DNA repair"/>
    <property type="evidence" value="ECO:0007669"/>
    <property type="project" value="TreeGrafter"/>
</dbReference>
<organism evidence="2 3">
    <name type="scientific">Coemansia thaxteri</name>
    <dbReference type="NCBI Taxonomy" id="2663907"/>
    <lineage>
        <taxon>Eukaryota</taxon>
        <taxon>Fungi</taxon>
        <taxon>Fungi incertae sedis</taxon>
        <taxon>Zoopagomycota</taxon>
        <taxon>Kickxellomycotina</taxon>
        <taxon>Kickxellomycetes</taxon>
        <taxon>Kickxellales</taxon>
        <taxon>Kickxellaceae</taxon>
        <taxon>Coemansia</taxon>
    </lineage>
</organism>
<feature type="region of interest" description="Disordered" evidence="1">
    <location>
        <begin position="203"/>
        <end position="227"/>
    </location>
</feature>
<dbReference type="InterPro" id="IPR046805">
    <property type="entry name" value="Tra1_ring"/>
</dbReference>
<dbReference type="GO" id="GO:0035267">
    <property type="term" value="C:NuA4 histone acetyltransferase complex"/>
    <property type="evidence" value="ECO:0007669"/>
    <property type="project" value="TreeGrafter"/>
</dbReference>
<keyword evidence="3" id="KW-1185">Reference proteome</keyword>
<dbReference type="Pfam" id="PF20206">
    <property type="entry name" value="Tra1_ring"/>
    <property type="match status" value="1"/>
</dbReference>
<dbReference type="InterPro" id="IPR050517">
    <property type="entry name" value="DDR_Repair_Kinase"/>
</dbReference>
<comment type="caution">
    <text evidence="2">The sequence shown here is derived from an EMBL/GenBank/DDBJ whole genome shotgun (WGS) entry which is preliminary data.</text>
</comment>
<dbReference type="PANTHER" id="PTHR11139:SF1">
    <property type="entry name" value="TRANSFORMATION_TRANSCRIPTION DOMAIN-ASSOCIATED PROTEIN"/>
    <property type="match status" value="1"/>
</dbReference>
<reference evidence="2" key="1">
    <citation type="submission" date="2022-07" db="EMBL/GenBank/DDBJ databases">
        <title>Phylogenomic reconstructions and comparative analyses of Kickxellomycotina fungi.</title>
        <authorList>
            <person name="Reynolds N.K."/>
            <person name="Stajich J.E."/>
            <person name="Barry K."/>
            <person name="Grigoriev I.V."/>
            <person name="Crous P."/>
            <person name="Smith M.E."/>
        </authorList>
    </citation>
    <scope>NUCLEOTIDE SEQUENCE</scope>
    <source>
        <strain evidence="2">IMI 214461</strain>
    </source>
</reference>
<evidence type="ECO:0000313" key="3">
    <source>
        <dbReference type="Proteomes" id="UP001150907"/>
    </source>
</evidence>
<protein>
    <submittedName>
        <fullName evidence="2">Transcription-associated protein 1</fullName>
    </submittedName>
</protein>
<dbReference type="Pfam" id="PF20175">
    <property type="entry name" value="Tra1_central"/>
    <property type="match status" value="1"/>
</dbReference>
<feature type="non-terminal residue" evidence="2">
    <location>
        <position position="604"/>
    </location>
</feature>
<accession>A0A9W8ECD1</accession>
<dbReference type="EMBL" id="JANBQF010001141">
    <property type="protein sequence ID" value="KAJ1997938.1"/>
    <property type="molecule type" value="Genomic_DNA"/>
</dbReference>
<gene>
    <name evidence="2" type="primary">TRA1_4</name>
    <name evidence="2" type="ORF">H4R26_005645</name>
</gene>
<proteinExistence type="predicted"/>
<dbReference type="GO" id="GO:0005634">
    <property type="term" value="C:nucleus"/>
    <property type="evidence" value="ECO:0007669"/>
    <property type="project" value="TreeGrafter"/>
</dbReference>
<name>A0A9W8ECD1_9FUNG</name>
<dbReference type="GO" id="GO:0000124">
    <property type="term" value="C:SAGA complex"/>
    <property type="evidence" value="ECO:0007669"/>
    <property type="project" value="TreeGrafter"/>
</dbReference>
<dbReference type="InterPro" id="IPR016024">
    <property type="entry name" value="ARM-type_fold"/>
</dbReference>
<dbReference type="InterPro" id="IPR046807">
    <property type="entry name" value="Tra1_central"/>
</dbReference>